<dbReference type="PANTHER" id="PTHR31566:SF5">
    <property type="entry name" value="RESB-LIKE DOMAIN-CONTAINING PROTEIN"/>
    <property type="match status" value="1"/>
</dbReference>
<dbReference type="GO" id="GO:0017004">
    <property type="term" value="P:cytochrome complex assembly"/>
    <property type="evidence" value="ECO:0007669"/>
    <property type="project" value="UniProtKB-KW"/>
</dbReference>
<dbReference type="AlphaFoldDB" id="A0A3D2SF09"/>
<dbReference type="Pfam" id="PF05140">
    <property type="entry name" value="ResB"/>
    <property type="match status" value="1"/>
</dbReference>
<name>A0A3D2SF09_9BACE</name>
<dbReference type="EMBL" id="DPVG01000318">
    <property type="protein sequence ID" value="HCK24842.1"/>
    <property type="molecule type" value="Genomic_DNA"/>
</dbReference>
<evidence type="ECO:0000256" key="4">
    <source>
        <dbReference type="ARBA" id="ARBA00022989"/>
    </source>
</evidence>
<organism evidence="8 9">
    <name type="scientific">Bacteroides graminisolvens</name>
    <dbReference type="NCBI Taxonomy" id="477666"/>
    <lineage>
        <taxon>Bacteria</taxon>
        <taxon>Pseudomonadati</taxon>
        <taxon>Bacteroidota</taxon>
        <taxon>Bacteroidia</taxon>
        <taxon>Bacteroidales</taxon>
        <taxon>Bacteroidaceae</taxon>
        <taxon>Bacteroides</taxon>
    </lineage>
</organism>
<protein>
    <recommendedName>
        <fullName evidence="7">ResB-like domain-containing protein</fullName>
    </recommendedName>
</protein>
<keyword evidence="4 6" id="KW-1133">Transmembrane helix</keyword>
<proteinExistence type="predicted"/>
<evidence type="ECO:0000256" key="6">
    <source>
        <dbReference type="SAM" id="Phobius"/>
    </source>
</evidence>
<evidence type="ECO:0000256" key="3">
    <source>
        <dbReference type="ARBA" id="ARBA00022748"/>
    </source>
</evidence>
<keyword evidence="3" id="KW-0201">Cytochrome c-type biogenesis</keyword>
<feature type="transmembrane region" description="Helical" evidence="6">
    <location>
        <begin position="381"/>
        <end position="402"/>
    </location>
</feature>
<dbReference type="Proteomes" id="UP000263098">
    <property type="component" value="Unassembled WGS sequence"/>
</dbReference>
<evidence type="ECO:0000313" key="9">
    <source>
        <dbReference type="Proteomes" id="UP000263098"/>
    </source>
</evidence>
<keyword evidence="2 6" id="KW-0812">Transmembrane</keyword>
<dbReference type="InterPro" id="IPR007816">
    <property type="entry name" value="ResB-like_domain"/>
</dbReference>
<comment type="subcellular location">
    <subcellularLocation>
        <location evidence="1">Membrane</location>
        <topology evidence="1">Multi-pass membrane protein</topology>
    </subcellularLocation>
</comment>
<feature type="transmembrane region" description="Helical" evidence="6">
    <location>
        <begin position="12"/>
        <end position="32"/>
    </location>
</feature>
<evidence type="ECO:0000313" key="8">
    <source>
        <dbReference type="EMBL" id="HCK24842.1"/>
    </source>
</evidence>
<dbReference type="GO" id="GO:0016020">
    <property type="term" value="C:membrane"/>
    <property type="evidence" value="ECO:0007669"/>
    <property type="project" value="UniProtKB-SubCell"/>
</dbReference>
<comment type="caution">
    <text evidence="8">The sequence shown here is derived from an EMBL/GenBank/DDBJ whole genome shotgun (WGS) entry which is preliminary data.</text>
</comment>
<reference evidence="8 9" key="1">
    <citation type="journal article" date="2018" name="Nat. Biotechnol.">
        <title>A standardized bacterial taxonomy based on genome phylogeny substantially revises the tree of life.</title>
        <authorList>
            <person name="Parks D.H."/>
            <person name="Chuvochina M."/>
            <person name="Waite D.W."/>
            <person name="Rinke C."/>
            <person name="Skarshewski A."/>
            <person name="Chaumeil P.A."/>
            <person name="Hugenholtz P."/>
        </authorList>
    </citation>
    <scope>NUCLEOTIDE SEQUENCE [LARGE SCALE GENOMIC DNA]</scope>
    <source>
        <strain evidence="8">UBA9667</strain>
    </source>
</reference>
<feature type="transmembrane region" description="Helical" evidence="6">
    <location>
        <begin position="112"/>
        <end position="134"/>
    </location>
</feature>
<feature type="domain" description="ResB-like" evidence="7">
    <location>
        <begin position="320"/>
        <end position="364"/>
    </location>
</feature>
<dbReference type="PANTHER" id="PTHR31566">
    <property type="entry name" value="CYTOCHROME C BIOGENESIS PROTEIN CCS1, CHLOROPLASTIC"/>
    <property type="match status" value="1"/>
</dbReference>
<evidence type="ECO:0000256" key="2">
    <source>
        <dbReference type="ARBA" id="ARBA00022692"/>
    </source>
</evidence>
<accession>A0A3D2SF09</accession>
<feature type="transmembrane region" description="Helical" evidence="6">
    <location>
        <begin position="71"/>
        <end position="92"/>
    </location>
</feature>
<evidence type="ECO:0000256" key="5">
    <source>
        <dbReference type="ARBA" id="ARBA00023136"/>
    </source>
</evidence>
<feature type="transmembrane region" description="Helical" evidence="6">
    <location>
        <begin position="146"/>
        <end position="165"/>
    </location>
</feature>
<dbReference type="InterPro" id="IPR023494">
    <property type="entry name" value="Cyt_c_bgen_Ccs1/CcsB/ResB"/>
</dbReference>
<sequence length="414" mass="46650">MWKQPWGYKEGYVICGGLFLTGLSLQAAVGGFHLETLAYPINLLAAVVFFLLLLLLHFFRRKFAALRWLSSYQAAISSISSLALLTLVMGLVKQLPGYMHEGDAWPGFAQMLSNWAFAFLFVWFIAVLSMTVFLRLFSAQWKDIPFVLNHLGLLIALTGAVLGSADIQQLEMNTLVGRPQWMATNERGDVLELPLAIELHEFSIEEYPPKLMLIDNETGDMLPKGKPDHFLVEDSAAVGKLLDWDVAVITKLPMAAGVPTGDTLKYVEFHSVGATMALYIRVSHRKTGETHEGWVSCGNYMFPYKAMRLNEKVSLVMPEPEPKRFYSDVTVYTESGKTIREVIEVNKPVQVDGWKIYQLGYDESKGRWSDVSVFQLVRDPWLPVVYTGILMMIAGALVLFVFQKRKEGVHDKLD</sequence>
<feature type="transmembrane region" description="Helical" evidence="6">
    <location>
        <begin position="38"/>
        <end position="59"/>
    </location>
</feature>
<keyword evidence="5 6" id="KW-0472">Membrane</keyword>
<gene>
    <name evidence="8" type="ORF">DHW31_08705</name>
</gene>
<evidence type="ECO:0000259" key="7">
    <source>
        <dbReference type="Pfam" id="PF05140"/>
    </source>
</evidence>
<evidence type="ECO:0000256" key="1">
    <source>
        <dbReference type="ARBA" id="ARBA00004141"/>
    </source>
</evidence>